<feature type="transmembrane region" description="Helical" evidence="1">
    <location>
        <begin position="40"/>
        <end position="62"/>
    </location>
</feature>
<dbReference type="InterPro" id="IPR003848">
    <property type="entry name" value="DUF218"/>
</dbReference>
<dbReference type="GO" id="GO:0043164">
    <property type="term" value="P:Gram-negative-bacterium-type cell wall biogenesis"/>
    <property type="evidence" value="ECO:0007669"/>
    <property type="project" value="TreeGrafter"/>
</dbReference>
<reference evidence="3" key="1">
    <citation type="journal article" date="2020" name="mSystems">
        <title>Genome- and Community-Level Interaction Insights into Carbon Utilization and Element Cycling Functions of Hydrothermarchaeota in Hydrothermal Sediment.</title>
        <authorList>
            <person name="Zhou Z."/>
            <person name="Liu Y."/>
            <person name="Xu W."/>
            <person name="Pan J."/>
            <person name="Luo Z.H."/>
            <person name="Li M."/>
        </authorList>
    </citation>
    <scope>NUCLEOTIDE SEQUENCE [LARGE SCALE GENOMIC DNA]</scope>
    <source>
        <strain evidence="3">HyVt-505</strain>
    </source>
</reference>
<dbReference type="Pfam" id="PF02698">
    <property type="entry name" value="DUF218"/>
    <property type="match status" value="1"/>
</dbReference>
<accession>A0A832J5J3</accession>
<sequence length="253" mass="28236">MFELYLTNFIKSMVLPPGSLLLLLLLGLLLFKSRPEMAKGLLWSTFVLAYLFCTPLVSGLLLQQTQTFAALTETQIKQASAQAIVILSAGRYKHAPEYGGDTVGNNTLARLRYGAYLHRQTALPVLVSGGHVLDRQGDSLARVMANSLADDFHIKNVWLEDKSRTTAENARLSQKLLAEKDIKAIFLVTHASHMPRAVTIFEQQGLKVVAAPTRFYTMPDNWFLLLLPNAAAMADSYVGLHELLGQLWYKLRY</sequence>
<comment type="caution">
    <text evidence="3">The sequence shown here is derived from an EMBL/GenBank/DDBJ whole genome shotgun (WGS) entry which is preliminary data.</text>
</comment>
<evidence type="ECO:0000313" key="3">
    <source>
        <dbReference type="EMBL" id="HHJ80134.1"/>
    </source>
</evidence>
<keyword evidence="1" id="KW-1133">Transmembrane helix</keyword>
<dbReference type="EMBL" id="DRNF01000047">
    <property type="protein sequence ID" value="HHJ80134.1"/>
    <property type="molecule type" value="Genomic_DNA"/>
</dbReference>
<evidence type="ECO:0000259" key="2">
    <source>
        <dbReference type="Pfam" id="PF02698"/>
    </source>
</evidence>
<dbReference type="PANTHER" id="PTHR30336:SF4">
    <property type="entry name" value="ENVELOPE BIOGENESIS FACTOR ELYC"/>
    <property type="match status" value="1"/>
</dbReference>
<keyword evidence="1" id="KW-0812">Transmembrane</keyword>
<keyword evidence="1" id="KW-0472">Membrane</keyword>
<dbReference type="Proteomes" id="UP000885832">
    <property type="component" value="Unassembled WGS sequence"/>
</dbReference>
<gene>
    <name evidence="3" type="ORF">ENJ65_00710</name>
</gene>
<feature type="domain" description="DUF218" evidence="2">
    <location>
        <begin position="82"/>
        <end position="245"/>
    </location>
</feature>
<dbReference type="GO" id="GO:0005886">
    <property type="term" value="C:plasma membrane"/>
    <property type="evidence" value="ECO:0007669"/>
    <property type="project" value="TreeGrafter"/>
</dbReference>
<organism evidence="3">
    <name type="scientific">Candidatus Tenderia electrophaga</name>
    <dbReference type="NCBI Taxonomy" id="1748243"/>
    <lineage>
        <taxon>Bacteria</taxon>
        <taxon>Pseudomonadati</taxon>
        <taxon>Pseudomonadota</taxon>
        <taxon>Gammaproteobacteria</taxon>
        <taxon>Candidatus Tenderiales</taxon>
        <taxon>Candidatus Tenderiaceae</taxon>
        <taxon>Candidatus Tenderia</taxon>
    </lineage>
</organism>
<protein>
    <submittedName>
        <fullName evidence="3">YdcF family protein</fullName>
    </submittedName>
</protein>
<dbReference type="GO" id="GO:0000270">
    <property type="term" value="P:peptidoglycan metabolic process"/>
    <property type="evidence" value="ECO:0007669"/>
    <property type="project" value="TreeGrafter"/>
</dbReference>
<dbReference type="InterPro" id="IPR014729">
    <property type="entry name" value="Rossmann-like_a/b/a_fold"/>
</dbReference>
<name>A0A832J5J3_9GAMM</name>
<dbReference type="CDD" id="cd06259">
    <property type="entry name" value="YdcF-like"/>
    <property type="match status" value="1"/>
</dbReference>
<dbReference type="Gene3D" id="3.40.50.620">
    <property type="entry name" value="HUPs"/>
    <property type="match status" value="1"/>
</dbReference>
<proteinExistence type="predicted"/>
<evidence type="ECO:0000256" key="1">
    <source>
        <dbReference type="SAM" id="Phobius"/>
    </source>
</evidence>
<dbReference type="InterPro" id="IPR051599">
    <property type="entry name" value="Cell_Envelope_Assoc"/>
</dbReference>
<feature type="transmembrane region" description="Helical" evidence="1">
    <location>
        <begin position="12"/>
        <end position="31"/>
    </location>
</feature>
<dbReference type="AlphaFoldDB" id="A0A832J5J3"/>
<dbReference type="PANTHER" id="PTHR30336">
    <property type="entry name" value="INNER MEMBRANE PROTEIN, PROBABLE PERMEASE"/>
    <property type="match status" value="1"/>
</dbReference>